<evidence type="ECO:0000313" key="1">
    <source>
        <dbReference type="EMBL" id="BAS20418.1"/>
    </source>
</evidence>
<dbReference type="InterPro" id="IPR015943">
    <property type="entry name" value="WD40/YVTN_repeat-like_dom_sf"/>
</dbReference>
<dbReference type="InterPro" id="IPR011045">
    <property type="entry name" value="N2O_reductase_N"/>
</dbReference>
<dbReference type="RefSeq" id="WP_060824427.1">
    <property type="nucleotide sequence ID" value="NZ_AP014938.1"/>
</dbReference>
<dbReference type="Proteomes" id="UP000066203">
    <property type="component" value="Chromosome"/>
</dbReference>
<evidence type="ECO:0000313" key="2">
    <source>
        <dbReference type="Proteomes" id="UP000066203"/>
    </source>
</evidence>
<reference evidence="2" key="1">
    <citation type="submission" date="2015-08" db="EMBL/GenBank/DDBJ databases">
        <title>Complete genome sequence of Rothia mucilaginosa strain NUM-Rm6536.</title>
        <authorList>
            <person name="Nambu T."/>
        </authorList>
    </citation>
    <scope>NUCLEOTIDE SEQUENCE [LARGE SCALE GENOMIC DNA]</scope>
    <source>
        <strain evidence="2">NUM-Rm6536</strain>
    </source>
</reference>
<dbReference type="Gene3D" id="2.130.10.10">
    <property type="entry name" value="YVTN repeat-like/Quinoprotein amine dehydrogenase"/>
    <property type="match status" value="1"/>
</dbReference>
<name>A0A0K2S001_9MICC</name>
<dbReference type="EMBL" id="AP014938">
    <property type="protein sequence ID" value="BAS20418.1"/>
    <property type="molecule type" value="Genomic_DNA"/>
</dbReference>
<dbReference type="PATRIC" id="fig|43675.28.peg.1201"/>
<dbReference type="AlphaFoldDB" id="A0A0K2S001"/>
<protein>
    <submittedName>
        <fullName evidence="1">Uncharacterized protein</fullName>
    </submittedName>
</protein>
<accession>A0A0K2S001</accession>
<proteinExistence type="predicted"/>
<organism evidence="1">
    <name type="scientific">Rothia mucilaginosa</name>
    <dbReference type="NCBI Taxonomy" id="43675"/>
    <lineage>
        <taxon>Bacteria</taxon>
        <taxon>Bacillati</taxon>
        <taxon>Actinomycetota</taxon>
        <taxon>Actinomycetes</taxon>
        <taxon>Micrococcales</taxon>
        <taxon>Micrococcaceae</taxon>
        <taxon>Rothia</taxon>
    </lineage>
</organism>
<sequence>MLPSAAGEEQKNTLDTKRFSVDRSAGLAGQYQVAYNPEENVLFVSGSFNHTKTHGTLCATIARINADTLQIEKTAVLPAIPENKPELENLFQIQAAYGLAVDNQRGLLWTGGTRTNSVTAYSQKDLSLVWDSLTLGVEMLTPRELYVAPNGAVLVTGMGGYQVISASTAERERTVSPLQGEGPAMLLGPVADEARSRLYIPNILRDEIWVVDMNTWGLVHRLPVTGGEDANTPVGVHGVEIDSTRGELYVSAQGREGKNGGLYVLSFEGEHLAYLPFGKMPTDILLDAERHLLYVADFGGKGESAVAGGGTITVIDTLNRTIIETLQVAPTRINHQVLLGDGSVIAIDKAGDYPAAEVPYVLDARSGEYYEAAEENRPGEDPRPIVRDGIAKVYLS</sequence>
<dbReference type="SUPFAM" id="SSF50974">
    <property type="entry name" value="Nitrous oxide reductase, N-terminal domain"/>
    <property type="match status" value="1"/>
</dbReference>
<gene>
    <name evidence="1" type="ORF">RM6536_1171</name>
</gene>